<dbReference type="InterPro" id="IPR016162">
    <property type="entry name" value="Ald_DH_N"/>
</dbReference>
<dbReference type="Pfam" id="PF00171">
    <property type="entry name" value="Aldedh"/>
    <property type="match status" value="1"/>
</dbReference>
<evidence type="ECO:0000256" key="3">
    <source>
        <dbReference type="ARBA" id="ARBA00023027"/>
    </source>
</evidence>
<dbReference type="PANTHER" id="PTHR42986:SF1">
    <property type="entry name" value="BENZALDEHYDE DEHYDROGENASE YFMT"/>
    <property type="match status" value="1"/>
</dbReference>
<keyword evidence="3" id="KW-0520">NAD</keyword>
<dbReference type="Gene3D" id="3.40.605.10">
    <property type="entry name" value="Aldehyde Dehydrogenase, Chain A, domain 1"/>
    <property type="match status" value="1"/>
</dbReference>
<sequence length="487" mass="50154">MQKTPQTIPLYIGGTFSGASDGRTFERLGPASNALVTRAAAATLADADAAVEAAAGAFAAWSALGPSVRRTRLLKAADALEARIPDFIEAGVAETGATADWMGFNASYAANMMREAASLSTQVSGTVVASDLSDAMTLSVRRPCGVVLGIAPWNSPVILAVRAIATALACGNTVVLKASEVCPATHALVGRAMHEAGLGDGVVNVLTNAPADAPALVERLIAAPAVRRVNFTGSAAVGRIIAHHAAEHLKPSLLELGSKAPLLVLDDADVDAAVAAIAFGAFLNQGQICMSTERVVVADAVADELVAKLASKARSLKAGPPGTPGAVLGLLESARSAQRVQALVINAMELGAELPLDLAVEGACMQPCIVDRVDSRMRLYGEESFGPVVSIIRVANDDEAIRVANDSAYGLTAAVFSRDTSRAMRVARSLQSGACHINGATLYDEPQLPMGGVKASGWGRFGGPAGIHEFTDLCSVTLQSGRQKYPI</sequence>
<dbReference type="GO" id="GO:0016620">
    <property type="term" value="F:oxidoreductase activity, acting on the aldehyde or oxo group of donors, NAD or NADP as acceptor"/>
    <property type="evidence" value="ECO:0007669"/>
    <property type="project" value="InterPro"/>
</dbReference>
<name>A0A1I2FES6_9BURK</name>
<evidence type="ECO:0000256" key="1">
    <source>
        <dbReference type="ARBA" id="ARBA00009986"/>
    </source>
</evidence>
<evidence type="ECO:0000313" key="5">
    <source>
        <dbReference type="EMBL" id="SFF03765.1"/>
    </source>
</evidence>
<feature type="domain" description="Aldehyde dehydrogenase" evidence="4">
    <location>
        <begin position="20"/>
        <end position="473"/>
    </location>
</feature>
<evidence type="ECO:0000256" key="2">
    <source>
        <dbReference type="ARBA" id="ARBA00023002"/>
    </source>
</evidence>
<dbReference type="InterPro" id="IPR016161">
    <property type="entry name" value="Ald_DH/histidinol_DH"/>
</dbReference>
<reference evidence="6" key="1">
    <citation type="submission" date="2016-10" db="EMBL/GenBank/DDBJ databases">
        <authorList>
            <person name="Varghese N."/>
            <person name="Submissions S."/>
        </authorList>
    </citation>
    <scope>NUCLEOTIDE SEQUENCE [LARGE SCALE GENOMIC DNA]</scope>
    <source>
        <strain evidence="6">DSM 27981</strain>
    </source>
</reference>
<dbReference type="SUPFAM" id="SSF53720">
    <property type="entry name" value="ALDH-like"/>
    <property type="match status" value="1"/>
</dbReference>
<evidence type="ECO:0000259" key="4">
    <source>
        <dbReference type="Pfam" id="PF00171"/>
    </source>
</evidence>
<dbReference type="EMBL" id="FONX01000010">
    <property type="protein sequence ID" value="SFF03765.1"/>
    <property type="molecule type" value="Genomic_DNA"/>
</dbReference>
<keyword evidence="6" id="KW-1185">Reference proteome</keyword>
<dbReference type="InterPro" id="IPR016163">
    <property type="entry name" value="Ald_DH_C"/>
</dbReference>
<evidence type="ECO:0000313" key="6">
    <source>
        <dbReference type="Proteomes" id="UP000199119"/>
    </source>
</evidence>
<proteinExistence type="inferred from homology"/>
<accession>A0A1I2FES6</accession>
<dbReference type="Proteomes" id="UP000199119">
    <property type="component" value="Unassembled WGS sequence"/>
</dbReference>
<organism evidence="5 6">
    <name type="scientific">Paracidovorax wautersii</name>
    <dbReference type="NCBI Taxonomy" id="1177982"/>
    <lineage>
        <taxon>Bacteria</taxon>
        <taxon>Pseudomonadati</taxon>
        <taxon>Pseudomonadota</taxon>
        <taxon>Betaproteobacteria</taxon>
        <taxon>Burkholderiales</taxon>
        <taxon>Comamonadaceae</taxon>
        <taxon>Paracidovorax</taxon>
    </lineage>
</organism>
<dbReference type="Gene3D" id="3.40.309.10">
    <property type="entry name" value="Aldehyde Dehydrogenase, Chain A, domain 2"/>
    <property type="match status" value="1"/>
</dbReference>
<gene>
    <name evidence="5" type="ORF">SAMN04489711_110129</name>
</gene>
<protein>
    <submittedName>
        <fullName evidence="5">Acyl-CoA reductase</fullName>
    </submittedName>
</protein>
<dbReference type="STRING" id="1177982.SAMN04489711_110129"/>
<dbReference type="PANTHER" id="PTHR42986">
    <property type="entry name" value="BENZALDEHYDE DEHYDROGENASE YFMT"/>
    <property type="match status" value="1"/>
</dbReference>
<dbReference type="AlphaFoldDB" id="A0A1I2FES6"/>
<dbReference type="InterPro" id="IPR015590">
    <property type="entry name" value="Aldehyde_DH_dom"/>
</dbReference>
<comment type="similarity">
    <text evidence="1">Belongs to the aldehyde dehydrogenase family.</text>
</comment>
<keyword evidence="2" id="KW-0560">Oxidoreductase</keyword>